<dbReference type="EMBL" id="PGGS01000004">
    <property type="protein sequence ID" value="PNH12801.1"/>
    <property type="molecule type" value="Genomic_DNA"/>
</dbReference>
<dbReference type="GO" id="GO:0005516">
    <property type="term" value="F:calmodulin binding"/>
    <property type="evidence" value="ECO:0007669"/>
    <property type="project" value="InterPro"/>
</dbReference>
<feature type="region of interest" description="Disordered" evidence="1">
    <location>
        <begin position="907"/>
        <end position="927"/>
    </location>
</feature>
<dbReference type="GO" id="GO:0003700">
    <property type="term" value="F:DNA-binding transcription factor activity"/>
    <property type="evidence" value="ECO:0007669"/>
    <property type="project" value="TreeGrafter"/>
</dbReference>
<feature type="non-terminal residue" evidence="2">
    <location>
        <position position="1145"/>
    </location>
</feature>
<reference evidence="2 3" key="1">
    <citation type="journal article" date="2017" name="Mol. Biol. Evol.">
        <title>The 4-celled Tetrabaena socialis nuclear genome reveals the essential components for genetic control of cell number at the origin of multicellularity in the volvocine lineage.</title>
        <authorList>
            <person name="Featherston J."/>
            <person name="Arakaki Y."/>
            <person name="Hanschen E.R."/>
            <person name="Ferris P.J."/>
            <person name="Michod R.E."/>
            <person name="Olson B.J.S.C."/>
            <person name="Nozaki H."/>
            <person name="Durand P.M."/>
        </authorList>
    </citation>
    <scope>NUCLEOTIDE SEQUENCE [LARGE SCALE GENOMIC DNA]</scope>
    <source>
        <strain evidence="2 3">NIES-571</strain>
    </source>
</reference>
<dbReference type="OrthoDB" id="1434644at2759"/>
<feature type="region of interest" description="Disordered" evidence="1">
    <location>
        <begin position="688"/>
        <end position="746"/>
    </location>
</feature>
<evidence type="ECO:0000256" key="1">
    <source>
        <dbReference type="SAM" id="MobiDB-lite"/>
    </source>
</evidence>
<proteinExistence type="predicted"/>
<evidence type="ECO:0000313" key="3">
    <source>
        <dbReference type="Proteomes" id="UP000236333"/>
    </source>
</evidence>
<feature type="compositionally biased region" description="Polar residues" evidence="1">
    <location>
        <begin position="1085"/>
        <end position="1103"/>
    </location>
</feature>
<dbReference type="Proteomes" id="UP000236333">
    <property type="component" value="Unassembled WGS sequence"/>
</dbReference>
<dbReference type="PANTHER" id="PTHR31713">
    <property type="entry name" value="OS02G0177800 PROTEIN"/>
    <property type="match status" value="1"/>
</dbReference>
<dbReference type="GO" id="GO:0080142">
    <property type="term" value="P:regulation of salicylic acid biosynthetic process"/>
    <property type="evidence" value="ECO:0007669"/>
    <property type="project" value="TreeGrafter"/>
</dbReference>
<dbReference type="AlphaFoldDB" id="A0A2J8AJW2"/>
<feature type="compositionally biased region" description="Gly residues" evidence="1">
    <location>
        <begin position="1063"/>
        <end position="1083"/>
    </location>
</feature>
<feature type="compositionally biased region" description="Low complexity" evidence="1">
    <location>
        <begin position="719"/>
        <end position="745"/>
    </location>
</feature>
<evidence type="ECO:0000313" key="2">
    <source>
        <dbReference type="EMBL" id="PNH12801.1"/>
    </source>
</evidence>
<dbReference type="InterPro" id="IPR012416">
    <property type="entry name" value="CBP60"/>
</dbReference>
<organism evidence="2 3">
    <name type="scientific">Tetrabaena socialis</name>
    <dbReference type="NCBI Taxonomy" id="47790"/>
    <lineage>
        <taxon>Eukaryota</taxon>
        <taxon>Viridiplantae</taxon>
        <taxon>Chlorophyta</taxon>
        <taxon>core chlorophytes</taxon>
        <taxon>Chlorophyceae</taxon>
        <taxon>CS clade</taxon>
        <taxon>Chlamydomonadales</taxon>
        <taxon>Tetrabaenaceae</taxon>
        <taxon>Tetrabaena</taxon>
    </lineage>
</organism>
<feature type="region of interest" description="Disordered" evidence="1">
    <location>
        <begin position="1061"/>
        <end position="1107"/>
    </location>
</feature>
<sequence length="1145" mass="122846">MLTAKSLGAAGCHGVPRRAGKAVAPRIVADASALALAAILATAPITHAGERPGSCAPEGPRVEAGRVAESRVGTNPLAELSAFGVGGDASAPEERDPLTPFTLFGTTVKKLLIEELQGEKIVARKKGFTVDACVGAVQVTQETPAFQSLPAGDKARFAKDRVCRKAEGPDLKETCRSACEVACNDVLSLYSQQVKDESGFELLAKDSARMGKSCVYVGDRIKQFSRVLAGILLPGCSEDSFSRAVARTQQVLGLNVQESRATDSYVLRFTHRCRQVSLALPAFCGPELSLSPGPRRFLGCMRKDCPLCKNNPNKKVLKSKCEADVYLELVNLRTMVAEALPGVDIAVSVIDGESYNENAGGNFSNVKELLKNDDGSVLLGAYQAGSKTEADGRMYLRMKEGQLKLPDICITDKNDTFHLNNETYSTFRMMARAVRRDGYGHLTTLENIRPAVTGRFIVKTQRALNDYRKSEYPHYRDELTKLKHIGSITAQRLREIQQHLDCPYTTIETVEQLKQLMQYADQNRQVENKMLELLNMKGKHKHKWDYLREVLGERVVYDDMLHRLWHTDDSMSQGVIFTCKQGQINMDRPIGLVHRTANGRLVVTSSPTGQEAEMLKQWRSLAEAGWHTPGHRGWSTVQEQLEMVNPGGSGSLLLGSGPSMNVAEAMDEQQQLGRRGSISVSMAPSMLMNESARSRRSSAVSYPVPNSPDMAAGNMFGMQQQQQHVQQQQARQQFSQQHQHQAASSSYADGGAQLQAMASIGSGAQQLYRSAAALALANANDFMPDVYRTASAPNMAAGLSTLYSHNSVDSSAAAASLACAASGPVGASGGAGDCVLPPPPVRNARYRRLSADTTAARQMAMLQAATSQHNSLQQNAAELTDLSGKRSRVTAPGLHLSMEEMQMPYMQQQQQTGSGGDGGGRSGADLLNAPDRHALYHFESRGRHTPRSRLSQELGDTVAAVTLGSVLDTSDIESYLAQNFSFITGEPTFSGAEPSGAAGLAAGNSGGLAGPSPSRGLSGPLMQMSLHQHDLHDPIAARLSAVEPSGSSLLGLDALQQQHNGSMGLGMGGGLGGAHGGMGGGGLPSSRSLQNSDSGGGPVNQSNRELKRCESDSFKRFLAIGLPFSPMEATPEDLFEGLRRDSGAM</sequence>
<protein>
    <submittedName>
        <fullName evidence="2">Uncharacterized protein</fullName>
    </submittedName>
</protein>
<feature type="compositionally biased region" description="Gly residues" evidence="1">
    <location>
        <begin position="913"/>
        <end position="922"/>
    </location>
</feature>
<gene>
    <name evidence="2" type="ORF">TSOC_000258</name>
</gene>
<dbReference type="PANTHER" id="PTHR31713:SF96">
    <property type="entry name" value="OS02G0562300 PROTEIN"/>
    <property type="match status" value="1"/>
</dbReference>
<dbReference type="GO" id="GO:0005634">
    <property type="term" value="C:nucleus"/>
    <property type="evidence" value="ECO:0007669"/>
    <property type="project" value="TreeGrafter"/>
</dbReference>
<accession>A0A2J8AJW2</accession>
<name>A0A2J8AJW2_9CHLO</name>
<keyword evidence="3" id="KW-1185">Reference proteome</keyword>
<dbReference type="GO" id="GO:0043565">
    <property type="term" value="F:sequence-specific DNA binding"/>
    <property type="evidence" value="ECO:0007669"/>
    <property type="project" value="TreeGrafter"/>
</dbReference>
<comment type="caution">
    <text evidence="2">The sequence shown here is derived from an EMBL/GenBank/DDBJ whole genome shotgun (WGS) entry which is preliminary data.</text>
</comment>